<dbReference type="Gene3D" id="3.100.10.20">
    <property type="entry name" value="CRISPR-associated endonuclease Cas1, N-terminal domain"/>
    <property type="match status" value="1"/>
</dbReference>
<protein>
    <submittedName>
        <fullName evidence="1">Uncharacterized protein</fullName>
    </submittedName>
</protein>
<evidence type="ECO:0000313" key="2">
    <source>
        <dbReference type="Proteomes" id="UP000831534"/>
    </source>
</evidence>
<keyword evidence="2" id="KW-1185">Reference proteome</keyword>
<dbReference type="InterPro" id="IPR042211">
    <property type="entry name" value="CRISPR-assoc_Cas1_N"/>
</dbReference>
<reference evidence="1" key="1">
    <citation type="submission" date="2021-12" db="EMBL/GenBank/DDBJ databases">
        <authorList>
            <person name="Veyrier F.J."/>
        </authorList>
    </citation>
    <scope>NUCLEOTIDE SEQUENCE</scope>
    <source>
        <strain evidence="1">17694</strain>
    </source>
</reference>
<name>A0A8T9MRR4_9NEIS</name>
<reference evidence="1" key="2">
    <citation type="journal article" date="2022" name="Res Sq">
        <title>Evolution of multicellular longitudinally dividing oral cavity symbionts (Neisseriaceae).</title>
        <authorList>
            <person name="Nyongesa S."/>
            <person name="Weber P."/>
            <person name="Bernet E."/>
            <person name="Pullido F."/>
            <person name="Nieckarz M."/>
            <person name="Delaby M."/>
            <person name="Nieves C."/>
            <person name="Viehboeck T."/>
            <person name="Krause N."/>
            <person name="Rivera-Millot A."/>
            <person name="Nakamura A."/>
            <person name="Vischer N."/>
            <person name="VanNieuwenhze M."/>
            <person name="Brun Y."/>
            <person name="Cava F."/>
            <person name="Bulgheresi S."/>
            <person name="Veyrier F."/>
        </authorList>
    </citation>
    <scope>NUCLEOTIDE SEQUENCE</scope>
    <source>
        <strain evidence="1">17694</strain>
    </source>
</reference>
<dbReference type="Proteomes" id="UP000831534">
    <property type="component" value="Chromosome"/>
</dbReference>
<dbReference type="EMBL" id="CP091521">
    <property type="protein sequence ID" value="UOP04590.1"/>
    <property type="molecule type" value="Genomic_DNA"/>
</dbReference>
<gene>
    <name evidence="1" type="ORF">LVJ77_10165</name>
</gene>
<organism evidence="1 2">
    <name type="scientific">Conchiformibius kuhniae</name>
    <dbReference type="NCBI Taxonomy" id="211502"/>
    <lineage>
        <taxon>Bacteria</taxon>
        <taxon>Pseudomonadati</taxon>
        <taxon>Pseudomonadota</taxon>
        <taxon>Betaproteobacteria</taxon>
        <taxon>Neisseriales</taxon>
        <taxon>Neisseriaceae</taxon>
        <taxon>Conchiformibius</taxon>
    </lineage>
</organism>
<proteinExistence type="predicted"/>
<sequence length="69" mass="8072">MMTTLYIDRKNLRLTVENQAAVFYENDTRTATVPLHIIERICIKGSLQLNSLRVGQTGRTRHRRIGFKR</sequence>
<evidence type="ECO:0000313" key="1">
    <source>
        <dbReference type="EMBL" id="UOP04590.1"/>
    </source>
</evidence>
<accession>A0A8T9MRR4</accession>
<dbReference type="AlphaFoldDB" id="A0A8T9MRR4"/>